<dbReference type="PANTHER" id="PTHR45992">
    <property type="entry name" value="EUKARYOTIC ELONGATION FACTOR 2 KINASE-RELATED"/>
    <property type="match status" value="1"/>
</dbReference>
<dbReference type="PROSITE" id="PS51158">
    <property type="entry name" value="ALPHA_KINASE"/>
    <property type="match status" value="1"/>
</dbReference>
<dbReference type="RefSeq" id="XP_037213039.1">
    <property type="nucleotide sequence ID" value="XM_037370447.1"/>
</dbReference>
<evidence type="ECO:0000256" key="4">
    <source>
        <dbReference type="ARBA" id="ARBA00022777"/>
    </source>
</evidence>
<keyword evidence="3" id="KW-0547">Nucleotide-binding</keyword>
<dbReference type="GeneID" id="59352963"/>
<reference evidence="8" key="1">
    <citation type="submission" date="2020-05" db="EMBL/GenBank/DDBJ databases">
        <title>Mycena genomes resolve the evolution of fungal bioluminescence.</title>
        <authorList>
            <person name="Tsai I.J."/>
        </authorList>
    </citation>
    <scope>NUCLEOTIDE SEQUENCE</scope>
    <source>
        <strain evidence="8">171206Taipei</strain>
    </source>
</reference>
<dbReference type="InterPro" id="IPR051852">
    <property type="entry name" value="Alpha-type_PK"/>
</dbReference>
<dbReference type="SMART" id="SM00811">
    <property type="entry name" value="Alpha_kinase"/>
    <property type="match status" value="1"/>
</dbReference>
<gene>
    <name evidence="8" type="ORF">MIND_01404600</name>
</gene>
<dbReference type="OrthoDB" id="2915404at2759"/>
<dbReference type="GO" id="GO:0031037">
    <property type="term" value="P:myosin II filament disassembly"/>
    <property type="evidence" value="ECO:0007669"/>
    <property type="project" value="TreeGrafter"/>
</dbReference>
<feature type="compositionally biased region" description="Polar residues" evidence="6">
    <location>
        <begin position="288"/>
        <end position="297"/>
    </location>
</feature>
<dbReference type="InterPro" id="IPR004166">
    <property type="entry name" value="a-kinase_dom"/>
</dbReference>
<sequence length="614" mass="68051">MTDSPKTPCDDCGGEFPTRQGTGPCLKCSKLSKHARDSDQYKDISQWPQCEMCGITRRNMPSTGPTQTCNAPACNRNPLGPAAGGKENLPDIQRDRNAIFFARLQKNSPITGPNPGTALTTEELLNREHGGGMPGERQIHIGCQIRVAKGNTARINEGLGWVRKAAKDVKSQLLDNLNTKWTKTHSHKILDEEVELRFQGGQDLLGDTEALTVDQFYLKYSSPAHRGDYLDNISKPWDKNSYVKAKRPFLPMELLFHQEIHEARIKKSDNGDDLTSTHVHRRKRERTMSGTTSTTSFKKPRGYSHFPSMAPVSLFGLPSRKDVTVISKQSSISFIKVSAVTGGQNGVTKLINTGKSYQGTIADEAFNRGQMKQAHDASIKDSFVAKRFYQLDEHGLEVDIADNNVEIRLEATRQSQLNWFLESFYRFTGTHAQGQDVSVDQNITAAEVFIAKEVEQASRASGMLLSELKEDDEAIEWLVEERRAQAVKKISGTLSHKQLANDLVSSTVSAFAHFAFGFSNRQLVFADLQGTRAIVKDHVGLVLFDVMTHTLAGDSGVGDFGEKGIRSFVEQHQCSPVCTGFQLDQMYPLEPADSDKEDSDELTDSNNLVGYGSE</sequence>
<feature type="domain" description="Alpha-type protein kinase" evidence="7">
    <location>
        <begin position="336"/>
        <end position="586"/>
    </location>
</feature>
<dbReference type="GO" id="GO:1903013">
    <property type="term" value="P:response to differentiation-inducing factor 1"/>
    <property type="evidence" value="ECO:0007669"/>
    <property type="project" value="TreeGrafter"/>
</dbReference>
<keyword evidence="2" id="KW-0808">Transferase</keyword>
<dbReference type="EMBL" id="JACAZF010000018">
    <property type="protein sequence ID" value="KAF7288887.1"/>
    <property type="molecule type" value="Genomic_DNA"/>
</dbReference>
<evidence type="ECO:0000256" key="5">
    <source>
        <dbReference type="ARBA" id="ARBA00022840"/>
    </source>
</evidence>
<proteinExistence type="predicted"/>
<dbReference type="AlphaFoldDB" id="A0A8H6VP40"/>
<evidence type="ECO:0000256" key="6">
    <source>
        <dbReference type="SAM" id="MobiDB-lite"/>
    </source>
</evidence>
<evidence type="ECO:0000313" key="9">
    <source>
        <dbReference type="Proteomes" id="UP000636479"/>
    </source>
</evidence>
<evidence type="ECO:0000256" key="2">
    <source>
        <dbReference type="ARBA" id="ARBA00022679"/>
    </source>
</evidence>
<dbReference type="Gene3D" id="3.20.200.10">
    <property type="entry name" value="MHCK/EF2 kinase"/>
    <property type="match status" value="1"/>
</dbReference>
<dbReference type="Pfam" id="PF02816">
    <property type="entry name" value="Alpha_kinase"/>
    <property type="match status" value="1"/>
</dbReference>
<keyword evidence="1" id="KW-0723">Serine/threonine-protein kinase</keyword>
<feature type="region of interest" description="Disordered" evidence="6">
    <location>
        <begin position="1"/>
        <end position="20"/>
    </location>
</feature>
<evidence type="ECO:0000313" key="8">
    <source>
        <dbReference type="EMBL" id="KAF7288887.1"/>
    </source>
</evidence>
<accession>A0A8H6VP40</accession>
<dbReference type="CDD" id="cd04515">
    <property type="entry name" value="Alpha_kinase"/>
    <property type="match status" value="1"/>
</dbReference>
<evidence type="ECO:0000256" key="1">
    <source>
        <dbReference type="ARBA" id="ARBA00022527"/>
    </source>
</evidence>
<feature type="region of interest" description="Disordered" evidence="6">
    <location>
        <begin position="268"/>
        <end position="300"/>
    </location>
</feature>
<keyword evidence="5" id="KW-0067">ATP-binding</keyword>
<dbReference type="InterPro" id="IPR011009">
    <property type="entry name" value="Kinase-like_dom_sf"/>
</dbReference>
<name>A0A8H6VP40_9AGAR</name>
<evidence type="ECO:0000259" key="7">
    <source>
        <dbReference type="PROSITE" id="PS51158"/>
    </source>
</evidence>
<protein>
    <recommendedName>
        <fullName evidence="7">Alpha-type protein kinase domain-containing protein</fullName>
    </recommendedName>
</protein>
<dbReference type="PANTHER" id="PTHR45992:SF2">
    <property type="entry name" value="EUKARYOTIC ELONGATION FACTOR 2 KINASE"/>
    <property type="match status" value="1"/>
</dbReference>
<dbReference type="SUPFAM" id="SSF56112">
    <property type="entry name" value="Protein kinase-like (PK-like)"/>
    <property type="match status" value="1"/>
</dbReference>
<comment type="caution">
    <text evidence="8">The sequence shown here is derived from an EMBL/GenBank/DDBJ whole genome shotgun (WGS) entry which is preliminary data.</text>
</comment>
<dbReference type="Proteomes" id="UP000636479">
    <property type="component" value="Unassembled WGS sequence"/>
</dbReference>
<organism evidence="8 9">
    <name type="scientific">Mycena indigotica</name>
    <dbReference type="NCBI Taxonomy" id="2126181"/>
    <lineage>
        <taxon>Eukaryota</taxon>
        <taxon>Fungi</taxon>
        <taxon>Dikarya</taxon>
        <taxon>Basidiomycota</taxon>
        <taxon>Agaricomycotina</taxon>
        <taxon>Agaricomycetes</taxon>
        <taxon>Agaricomycetidae</taxon>
        <taxon>Agaricales</taxon>
        <taxon>Marasmiineae</taxon>
        <taxon>Mycenaceae</taxon>
        <taxon>Mycena</taxon>
    </lineage>
</organism>
<keyword evidence="9" id="KW-1185">Reference proteome</keyword>
<evidence type="ECO:0000256" key="3">
    <source>
        <dbReference type="ARBA" id="ARBA00022741"/>
    </source>
</evidence>
<keyword evidence="4" id="KW-0418">Kinase</keyword>
<dbReference type="GO" id="GO:0005524">
    <property type="term" value="F:ATP binding"/>
    <property type="evidence" value="ECO:0007669"/>
    <property type="project" value="UniProtKB-KW"/>
</dbReference>
<dbReference type="GO" id="GO:0004674">
    <property type="term" value="F:protein serine/threonine kinase activity"/>
    <property type="evidence" value="ECO:0007669"/>
    <property type="project" value="UniProtKB-KW"/>
</dbReference>
<feature type="region of interest" description="Disordered" evidence="6">
    <location>
        <begin position="589"/>
        <end position="614"/>
    </location>
</feature>